<dbReference type="Gene3D" id="2.40.128.130">
    <property type="entry name" value="Autotransporter beta-domain"/>
    <property type="match status" value="1"/>
</dbReference>
<dbReference type="STRING" id="572480.Arnit_2079"/>
<dbReference type="InterPro" id="IPR005546">
    <property type="entry name" value="Autotransporte_beta"/>
</dbReference>
<reference evidence="2 3" key="1">
    <citation type="journal article" date="2010" name="Stand. Genomic Sci.">
        <title>Complete genome sequence of Arcobacter nitrofigilis type strain (CI).</title>
        <authorList>
            <person name="Pati A."/>
            <person name="Gronow S."/>
            <person name="Lapidus A."/>
            <person name="Copeland A."/>
            <person name="Glavina Del Rio T."/>
            <person name="Nolan M."/>
            <person name="Lucas S."/>
            <person name="Tice H."/>
            <person name="Cheng J.F."/>
            <person name="Han C."/>
            <person name="Chertkov O."/>
            <person name="Bruce D."/>
            <person name="Tapia R."/>
            <person name="Goodwin L."/>
            <person name="Pitluck S."/>
            <person name="Liolios K."/>
            <person name="Ivanova N."/>
            <person name="Mavromatis K."/>
            <person name="Chen A."/>
            <person name="Palaniappan K."/>
            <person name="Land M."/>
            <person name="Hauser L."/>
            <person name="Chang Y.J."/>
            <person name="Jeffries C.D."/>
            <person name="Detter J.C."/>
            <person name="Rohde M."/>
            <person name="Goker M."/>
            <person name="Bristow J."/>
            <person name="Eisen J.A."/>
            <person name="Markowitz V."/>
            <person name="Hugenholtz P."/>
            <person name="Klenk H.P."/>
            <person name="Kyrpides N.C."/>
        </authorList>
    </citation>
    <scope>NUCLEOTIDE SEQUENCE [LARGE SCALE GENOMIC DNA]</scope>
    <source>
        <strain evidence="3">ATCC 33309 / DSM 7299 / CCUG 15893 / LMG 7604 / NCTC 12251 / CI</strain>
    </source>
</reference>
<sequence length="795" mass="84532" precursor="true">MKNSIDYKSRFRILKGGKVSLVVSALLLGSVISLSDAATISTAVTTTQSHDLSTTDIDITSTGSITIVDDTEFAVIANDSGQINEEHFISNAGIIEIERDLDVTAIQVDGLNEGNILNSGRITSKSRNGDATGIYTNENSDTIENSGTITATGKHASGIFNMDNNYGSIVNSGTITATGKYASGISNMDNYYGNIVNSGTITATGTYAAGIYNTNNYYGSIENTGSITVDTSSRNVGIESDSKYESSIINSGTIMATINGKADANAYSLSLFDSSSTSTALNDTSGKLYGNIQIEGLKFTNKGLISLPYNATGTDSAKISDFTQTQTGKLQIGLFTDGSTTTYSQLSTDDATFEDGSTIDVNVLSSSTNSELLIGQKLDDIVTASNSLTLDGTLNVTDNSALLNFEYVKDGETLDLNVVEGTTLLNATSTGGGNSTTKAAASALQTIQNAGTNTAMSQVFTALNKLSTNKEVANAVESTTPQNAGSTVGAVGQISNTITGIVDQRQNITMGGLNSGDEMFSQKSVWIKPFGSFGSQNDKDGLNGFDLKAHGIGVGIDGEYKPNQTLGFGFFYTNANVDVNNVSQKSDLDVFTTLVYGNVPVLDEKTNLLYQVGYSWQKTNGERSIFTGDTARSKYTSKTASLDLKLVRDYKINDDLLLQPMISTTYRHFTNPSYSETGAGALNLAIKKFTSTELLLGVGTLANYKLNNDSRIVGSVNIGYNLHDRQQSVTASYQGATGVSFDTTGIDNGRWSYDLGVGYEMDINDTSNINFSYNRQGQGSDFTNNTFSAKYVLKF</sequence>
<name>D5V0C1_ARCNC</name>
<dbReference type="EMBL" id="CP001999">
    <property type="protein sequence ID" value="ADG93733.1"/>
    <property type="molecule type" value="Genomic_DNA"/>
</dbReference>
<dbReference type="Pfam" id="PF03797">
    <property type="entry name" value="Autotransporter"/>
    <property type="match status" value="1"/>
</dbReference>
<protein>
    <submittedName>
        <fullName evidence="2">Outer membrane autotransporter barrel domain protein</fullName>
    </submittedName>
</protein>
<organism evidence="2 3">
    <name type="scientific">Arcobacter nitrofigilis (strain ATCC 33309 / DSM 7299 / CCUG 15893 / LMG 7604 / NCTC 12251 / CI)</name>
    <name type="common">Campylobacter nitrofigilis</name>
    <dbReference type="NCBI Taxonomy" id="572480"/>
    <lineage>
        <taxon>Bacteria</taxon>
        <taxon>Pseudomonadati</taxon>
        <taxon>Campylobacterota</taxon>
        <taxon>Epsilonproteobacteria</taxon>
        <taxon>Campylobacterales</taxon>
        <taxon>Arcobacteraceae</taxon>
        <taxon>Arcobacter</taxon>
    </lineage>
</organism>
<dbReference type="HOGENOM" id="CLU_019403_0_0_7"/>
<keyword evidence="3" id="KW-1185">Reference proteome</keyword>
<dbReference type="NCBIfam" id="TIGR01414">
    <property type="entry name" value="autotrans_barl"/>
    <property type="match status" value="1"/>
</dbReference>
<dbReference type="Proteomes" id="UP000000939">
    <property type="component" value="Chromosome"/>
</dbReference>
<accession>D5V0C1</accession>
<dbReference type="RefSeq" id="WP_013135878.1">
    <property type="nucleotide sequence ID" value="NC_014166.1"/>
</dbReference>
<dbReference type="eggNOG" id="COG4625">
    <property type="taxonomic scope" value="Bacteria"/>
</dbReference>
<evidence type="ECO:0000313" key="3">
    <source>
        <dbReference type="Proteomes" id="UP000000939"/>
    </source>
</evidence>
<dbReference type="GO" id="GO:0019867">
    <property type="term" value="C:outer membrane"/>
    <property type="evidence" value="ECO:0007669"/>
    <property type="project" value="InterPro"/>
</dbReference>
<feature type="domain" description="Autotransporter" evidence="1">
    <location>
        <begin position="518"/>
        <end position="795"/>
    </location>
</feature>
<dbReference type="InterPro" id="IPR036709">
    <property type="entry name" value="Autotransporte_beta_dom_sf"/>
</dbReference>
<evidence type="ECO:0000259" key="1">
    <source>
        <dbReference type="PROSITE" id="PS51208"/>
    </source>
</evidence>
<dbReference type="AlphaFoldDB" id="D5V0C1"/>
<dbReference type="PROSITE" id="PS51208">
    <property type="entry name" value="AUTOTRANSPORTER"/>
    <property type="match status" value="1"/>
</dbReference>
<proteinExistence type="predicted"/>
<dbReference type="OrthoDB" id="5348587at2"/>
<dbReference type="KEGG" id="ant:Arnit_2079"/>
<gene>
    <name evidence="2" type="ordered locus">Arnit_2079</name>
</gene>
<evidence type="ECO:0000313" key="2">
    <source>
        <dbReference type="EMBL" id="ADG93733.1"/>
    </source>
</evidence>
<dbReference type="SUPFAM" id="SSF103515">
    <property type="entry name" value="Autotransporter"/>
    <property type="match status" value="1"/>
</dbReference>
<dbReference type="SMART" id="SM00869">
    <property type="entry name" value="Autotransporter"/>
    <property type="match status" value="1"/>
</dbReference>
<dbReference type="InterPro" id="IPR006315">
    <property type="entry name" value="OM_autotransptr_brl_dom"/>
</dbReference>